<sequence>LLAMRFSELLYFVQLKDLMKRSFRVKLRQHDKGL</sequence>
<accession>A0A0M3KJC5</accession>
<reference evidence="1" key="1">
    <citation type="submission" date="2017-02" db="UniProtKB">
        <authorList>
            <consortium name="WormBaseParasite"/>
        </authorList>
    </citation>
    <scope>IDENTIFICATION</scope>
</reference>
<evidence type="ECO:0000313" key="1">
    <source>
        <dbReference type="WBParaSite" id="ASIM_0002109801-mRNA-1"/>
    </source>
</evidence>
<proteinExistence type="predicted"/>
<dbReference type="WBParaSite" id="ASIM_0002109801-mRNA-1">
    <property type="protein sequence ID" value="ASIM_0002109801-mRNA-1"/>
    <property type="gene ID" value="ASIM_0002109801"/>
</dbReference>
<organism evidence="1">
    <name type="scientific">Anisakis simplex</name>
    <name type="common">Herring worm</name>
    <dbReference type="NCBI Taxonomy" id="6269"/>
    <lineage>
        <taxon>Eukaryota</taxon>
        <taxon>Metazoa</taxon>
        <taxon>Ecdysozoa</taxon>
        <taxon>Nematoda</taxon>
        <taxon>Chromadorea</taxon>
        <taxon>Rhabditida</taxon>
        <taxon>Spirurina</taxon>
        <taxon>Ascaridomorpha</taxon>
        <taxon>Ascaridoidea</taxon>
        <taxon>Anisakidae</taxon>
        <taxon>Anisakis</taxon>
        <taxon>Anisakis simplex complex</taxon>
    </lineage>
</organism>
<name>A0A0M3KJC5_ANISI</name>
<protein>
    <submittedName>
        <fullName evidence="1">ABC transporter permease</fullName>
    </submittedName>
</protein>
<dbReference type="AlphaFoldDB" id="A0A0M3KJC5"/>